<protein>
    <submittedName>
        <fullName evidence="1">Uncharacterized protein</fullName>
    </submittedName>
</protein>
<proteinExistence type="predicted"/>
<reference evidence="1" key="1">
    <citation type="submission" date="2018-01" db="EMBL/GenBank/DDBJ databases">
        <authorList>
            <person name="Krukenberg V."/>
        </authorList>
    </citation>
    <scope>NUCLEOTIDE SEQUENCE</scope>
    <source>
        <strain evidence="1">E20ANME2</strain>
    </source>
</reference>
<name>A0AC61L5K8_9EURY</name>
<gene>
    <name evidence="1" type="ORF">C4B59_02250</name>
</gene>
<dbReference type="Proteomes" id="UP000248329">
    <property type="component" value="Unassembled WGS sequence"/>
</dbReference>
<dbReference type="EMBL" id="PQXF01000003">
    <property type="protein sequence ID" value="PXF61700.1"/>
    <property type="molecule type" value="Genomic_DNA"/>
</dbReference>
<evidence type="ECO:0000313" key="1">
    <source>
        <dbReference type="EMBL" id="PXF61700.1"/>
    </source>
</evidence>
<comment type="caution">
    <text evidence="1">The sequence shown here is derived from an EMBL/GenBank/DDBJ whole genome shotgun (WGS) entry which is preliminary data.</text>
</comment>
<evidence type="ECO:0000313" key="2">
    <source>
        <dbReference type="Proteomes" id="UP000248329"/>
    </source>
</evidence>
<organism evidence="1 2">
    <name type="scientific">Candidatus Methanogaster sp</name>
    <dbReference type="NCBI Taxonomy" id="3386292"/>
    <lineage>
        <taxon>Archaea</taxon>
        <taxon>Methanobacteriati</taxon>
        <taxon>Methanobacteriota</taxon>
        <taxon>Stenosarchaea group</taxon>
        <taxon>Methanomicrobia</taxon>
        <taxon>Methanosarcinales</taxon>
        <taxon>ANME-2 cluster</taxon>
        <taxon>Candidatus Methanogasteraceae</taxon>
        <taxon>Candidatus Methanogaster</taxon>
    </lineage>
</organism>
<accession>A0AC61L5K8</accession>
<sequence>MKGRQRVPSWLETPLLSKIDPHIETRKQELPFGELTWEDFERLCLHLVRLGSNVEHCQLYGVCGQKQKGIDFYARKTSADKYSVIVKNLRFLTYSANIRAV</sequence>